<organism evidence="2 3">
    <name type="scientific">Corynebacterium accolens</name>
    <dbReference type="NCBI Taxonomy" id="38284"/>
    <lineage>
        <taxon>Bacteria</taxon>
        <taxon>Bacillati</taxon>
        <taxon>Actinomycetota</taxon>
        <taxon>Actinomycetes</taxon>
        <taxon>Mycobacteriales</taxon>
        <taxon>Corynebacteriaceae</taxon>
        <taxon>Corynebacterium</taxon>
    </lineage>
</organism>
<protein>
    <submittedName>
        <fullName evidence="2">Helix-turn-helix domain-containing protein</fullName>
    </submittedName>
</protein>
<reference evidence="2 3" key="1">
    <citation type="submission" date="2023-05" db="EMBL/GenBank/DDBJ databases">
        <title>Metabolic capabilities are highly conserved among human nasal-associated Corynebacterium species in pangenomic analyses.</title>
        <authorList>
            <person name="Tran T.H."/>
            <person name="Roberts A.Q."/>
            <person name="Escapa I.F."/>
            <person name="Gao W."/>
            <person name="Conlan S."/>
            <person name="Kong H."/>
            <person name="Segre J.A."/>
            <person name="Kelly M.S."/>
            <person name="Lemon K.P."/>
        </authorList>
    </citation>
    <scope>NUCLEOTIDE SEQUENCE [LARGE SCALE GENOMIC DNA]</scope>
    <source>
        <strain evidence="2 3">KPL3802</strain>
    </source>
</reference>
<dbReference type="Pfam" id="PF12728">
    <property type="entry name" value="HTH_17"/>
    <property type="match status" value="1"/>
</dbReference>
<feature type="domain" description="Helix-turn-helix" evidence="1">
    <location>
        <begin position="7"/>
        <end position="55"/>
    </location>
</feature>
<comment type="caution">
    <text evidence="2">The sequence shown here is derived from an EMBL/GenBank/DDBJ whole genome shotgun (WGS) entry which is preliminary data.</text>
</comment>
<evidence type="ECO:0000313" key="3">
    <source>
        <dbReference type="Proteomes" id="UP001239414"/>
    </source>
</evidence>
<dbReference type="RefSeq" id="WP_237801194.1">
    <property type="nucleotide sequence ID" value="NZ_JAHWQY010000007.1"/>
</dbReference>
<accession>A0ABT7FMD1</accession>
<name>A0ABT7FMD1_9CORY</name>
<dbReference type="Proteomes" id="UP001239414">
    <property type="component" value="Unassembled WGS sequence"/>
</dbReference>
<gene>
    <name evidence="2" type="ORF">QPX34_01315</name>
</gene>
<proteinExistence type="predicted"/>
<dbReference type="EMBL" id="JASNUO010000001">
    <property type="protein sequence ID" value="MDK4246665.1"/>
    <property type="molecule type" value="Genomic_DNA"/>
</dbReference>
<sequence>MKRTDELTTQQAADFLNVSRPRVIELMDEGVLEGHTEDAHRHLYASSVQDFKRQRDLEQRAAADELAVLSDEMGLYE</sequence>
<dbReference type="InterPro" id="IPR041657">
    <property type="entry name" value="HTH_17"/>
</dbReference>
<keyword evidence="3" id="KW-1185">Reference proteome</keyword>
<evidence type="ECO:0000259" key="1">
    <source>
        <dbReference type="Pfam" id="PF12728"/>
    </source>
</evidence>
<evidence type="ECO:0000313" key="2">
    <source>
        <dbReference type="EMBL" id="MDK4246665.1"/>
    </source>
</evidence>